<comment type="caution">
    <text evidence="1">The sequence shown here is derived from an EMBL/GenBank/DDBJ whole genome shotgun (WGS) entry which is preliminary data.</text>
</comment>
<proteinExistence type="predicted"/>
<sequence>MLDSDNAAFIQTGVSISLAASGGDRLPSMSRGLGCKLVDGGRQVAIFIKPSQSVELLDNIRRSGRVANVFSLPSSNRTVQLKGLDARILPFEVADLPIIEAHITDFLAEVLPLGLPEEVVRTLFAYTADDLVMVVYTPVAAFSQTPGPKAGEALDAKP</sequence>
<name>A0A133XEE5_9RHOO</name>
<gene>
    <name evidence="1" type="ORF">AT959_15185</name>
</gene>
<dbReference type="EMBL" id="LODL01000035">
    <property type="protein sequence ID" value="KXB29313.1"/>
    <property type="molecule type" value="Genomic_DNA"/>
</dbReference>
<dbReference type="RefSeq" id="WP_066884689.1">
    <property type="nucleotide sequence ID" value="NZ_LODL01000035.1"/>
</dbReference>
<accession>A0A133XEE5</accession>
<dbReference type="Proteomes" id="UP000070186">
    <property type="component" value="Unassembled WGS sequence"/>
</dbReference>
<dbReference type="AlphaFoldDB" id="A0A133XEE5"/>
<dbReference type="InterPro" id="IPR012349">
    <property type="entry name" value="Split_barrel_FMN-bd"/>
</dbReference>
<protein>
    <recommendedName>
        <fullName evidence="3">Pyridoxamine 5'-phosphate oxidase putative domain-containing protein</fullName>
    </recommendedName>
</protein>
<dbReference type="STRING" id="281362.AT959_15185"/>
<reference evidence="1 2" key="1">
    <citation type="submission" date="2015-12" db="EMBL/GenBank/DDBJ databases">
        <title>Nitrous oxide reduction kinetics distinguish bacteria harboring typical versus atypical NosZ.</title>
        <authorList>
            <person name="Yoon S."/>
            <person name="Nissen S."/>
            <person name="Park D."/>
            <person name="Sanford R.A."/>
            <person name="Loeffler F.E."/>
        </authorList>
    </citation>
    <scope>NUCLEOTIDE SEQUENCE [LARGE SCALE GENOMIC DNA]</scope>
    <source>
        <strain evidence="1 2">ATCC BAA-841</strain>
    </source>
</reference>
<evidence type="ECO:0000313" key="2">
    <source>
        <dbReference type="Proteomes" id="UP000070186"/>
    </source>
</evidence>
<evidence type="ECO:0008006" key="3">
    <source>
        <dbReference type="Google" id="ProtNLM"/>
    </source>
</evidence>
<dbReference type="Gene3D" id="2.30.110.10">
    <property type="entry name" value="Electron Transport, Fmn-binding Protein, Chain A"/>
    <property type="match status" value="1"/>
</dbReference>
<keyword evidence="2" id="KW-1185">Reference proteome</keyword>
<evidence type="ECO:0000313" key="1">
    <source>
        <dbReference type="EMBL" id="KXB29313.1"/>
    </source>
</evidence>
<organism evidence="1 2">
    <name type="scientific">Dechloromonas denitrificans</name>
    <dbReference type="NCBI Taxonomy" id="281362"/>
    <lineage>
        <taxon>Bacteria</taxon>
        <taxon>Pseudomonadati</taxon>
        <taxon>Pseudomonadota</taxon>
        <taxon>Betaproteobacteria</taxon>
        <taxon>Rhodocyclales</taxon>
        <taxon>Azonexaceae</taxon>
        <taxon>Dechloromonas</taxon>
    </lineage>
</organism>